<sequence>MKLAIATTIATLSAVVVCQPVGPEPINPRQVLPPAPPPFPVRYTRCRPPPTGSATRGCPEGEQCVPDPRQQGSIGSELMGICLPKYPPRCNAREYPCADWWLTCYETDYLPTLQCTRTGPWLCNGVCLWPLPY</sequence>
<keyword evidence="3" id="KW-1185">Reference proteome</keyword>
<dbReference type="Proteomes" id="UP000272025">
    <property type="component" value="Unassembled WGS sequence"/>
</dbReference>
<keyword evidence="1" id="KW-0732">Signal</keyword>
<feature type="signal peptide" evidence="1">
    <location>
        <begin position="1"/>
        <end position="18"/>
    </location>
</feature>
<accession>A0A3N2Q142</accession>
<organism evidence="2 3">
    <name type="scientific">Sodiomyces alkalinus (strain CBS 110278 / VKM F-3762 / F11)</name>
    <name type="common">Alkaliphilic filamentous fungus</name>
    <dbReference type="NCBI Taxonomy" id="1314773"/>
    <lineage>
        <taxon>Eukaryota</taxon>
        <taxon>Fungi</taxon>
        <taxon>Dikarya</taxon>
        <taxon>Ascomycota</taxon>
        <taxon>Pezizomycotina</taxon>
        <taxon>Sordariomycetes</taxon>
        <taxon>Hypocreomycetidae</taxon>
        <taxon>Glomerellales</taxon>
        <taxon>Plectosphaerellaceae</taxon>
        <taxon>Sodiomyces</taxon>
    </lineage>
</organism>
<dbReference type="GeneID" id="39582389"/>
<evidence type="ECO:0000313" key="2">
    <source>
        <dbReference type="EMBL" id="ROT40483.1"/>
    </source>
</evidence>
<dbReference type="AlphaFoldDB" id="A0A3N2Q142"/>
<name>A0A3N2Q142_SODAK</name>
<proteinExistence type="predicted"/>
<evidence type="ECO:0000313" key="3">
    <source>
        <dbReference type="Proteomes" id="UP000272025"/>
    </source>
</evidence>
<dbReference type="RefSeq" id="XP_028468289.1">
    <property type="nucleotide sequence ID" value="XM_028613911.1"/>
</dbReference>
<dbReference type="EMBL" id="ML119052">
    <property type="protein sequence ID" value="ROT40483.1"/>
    <property type="molecule type" value="Genomic_DNA"/>
</dbReference>
<protein>
    <submittedName>
        <fullName evidence="2">Uncharacterized protein</fullName>
    </submittedName>
</protein>
<evidence type="ECO:0000256" key="1">
    <source>
        <dbReference type="SAM" id="SignalP"/>
    </source>
</evidence>
<feature type="chain" id="PRO_5018096167" evidence="1">
    <location>
        <begin position="19"/>
        <end position="133"/>
    </location>
</feature>
<gene>
    <name evidence="2" type="ORF">SODALDRAFT_356472</name>
</gene>
<reference evidence="2 3" key="1">
    <citation type="journal article" date="2018" name="Mol. Ecol.">
        <title>The obligate alkalophilic soda-lake fungus Sodiomyces alkalinus has shifted to a protein diet.</title>
        <authorList>
            <person name="Grum-Grzhimaylo A.A."/>
            <person name="Falkoski D.L."/>
            <person name="van den Heuvel J."/>
            <person name="Valero-Jimenez C.A."/>
            <person name="Min B."/>
            <person name="Choi I.G."/>
            <person name="Lipzen A."/>
            <person name="Daum C.G."/>
            <person name="Aanen D.K."/>
            <person name="Tsang A."/>
            <person name="Henrissat B."/>
            <person name="Bilanenko E.N."/>
            <person name="de Vries R.P."/>
            <person name="van Kan J.A.L."/>
            <person name="Grigoriev I.V."/>
            <person name="Debets A.J.M."/>
        </authorList>
    </citation>
    <scope>NUCLEOTIDE SEQUENCE [LARGE SCALE GENOMIC DNA]</scope>
    <source>
        <strain evidence="2 3">F11</strain>
    </source>
</reference>